<feature type="domain" description="F-box" evidence="1">
    <location>
        <begin position="1"/>
        <end position="46"/>
    </location>
</feature>
<organism evidence="2 3">
    <name type="scientific">Byssothecium circinans</name>
    <dbReference type="NCBI Taxonomy" id="147558"/>
    <lineage>
        <taxon>Eukaryota</taxon>
        <taxon>Fungi</taxon>
        <taxon>Dikarya</taxon>
        <taxon>Ascomycota</taxon>
        <taxon>Pezizomycotina</taxon>
        <taxon>Dothideomycetes</taxon>
        <taxon>Pleosporomycetidae</taxon>
        <taxon>Pleosporales</taxon>
        <taxon>Massarineae</taxon>
        <taxon>Massarinaceae</taxon>
        <taxon>Byssothecium</taxon>
    </lineage>
</organism>
<dbReference type="OrthoDB" id="3750626at2759"/>
<dbReference type="SUPFAM" id="SSF81383">
    <property type="entry name" value="F-box domain"/>
    <property type="match status" value="1"/>
</dbReference>
<dbReference type="Proteomes" id="UP000800035">
    <property type="component" value="Unassembled WGS sequence"/>
</dbReference>
<dbReference type="EMBL" id="ML977018">
    <property type="protein sequence ID" value="KAF1951351.1"/>
    <property type="molecule type" value="Genomic_DNA"/>
</dbReference>
<dbReference type="InterPro" id="IPR001810">
    <property type="entry name" value="F-box_dom"/>
</dbReference>
<dbReference type="Pfam" id="PF12937">
    <property type="entry name" value="F-box-like"/>
    <property type="match status" value="1"/>
</dbReference>
<protein>
    <recommendedName>
        <fullName evidence="1">F-box domain-containing protein</fullName>
    </recommendedName>
</protein>
<accession>A0A6A5TFJ1</accession>
<name>A0A6A5TFJ1_9PLEO</name>
<proteinExistence type="predicted"/>
<gene>
    <name evidence="2" type="ORF">CC80DRAFT_553467</name>
</gene>
<evidence type="ECO:0000313" key="3">
    <source>
        <dbReference type="Proteomes" id="UP000800035"/>
    </source>
</evidence>
<evidence type="ECO:0000313" key="2">
    <source>
        <dbReference type="EMBL" id="KAF1951351.1"/>
    </source>
</evidence>
<dbReference type="AlphaFoldDB" id="A0A6A5TFJ1"/>
<evidence type="ECO:0000259" key="1">
    <source>
        <dbReference type="PROSITE" id="PS50181"/>
    </source>
</evidence>
<dbReference type="InterPro" id="IPR036047">
    <property type="entry name" value="F-box-like_dom_sf"/>
</dbReference>
<dbReference type="PROSITE" id="PS50181">
    <property type="entry name" value="FBOX"/>
    <property type="match status" value="1"/>
</dbReference>
<reference evidence="2" key="1">
    <citation type="journal article" date="2020" name="Stud. Mycol.">
        <title>101 Dothideomycetes genomes: a test case for predicting lifestyles and emergence of pathogens.</title>
        <authorList>
            <person name="Haridas S."/>
            <person name="Albert R."/>
            <person name="Binder M."/>
            <person name="Bloem J."/>
            <person name="Labutti K."/>
            <person name="Salamov A."/>
            <person name="Andreopoulos B."/>
            <person name="Baker S."/>
            <person name="Barry K."/>
            <person name="Bills G."/>
            <person name="Bluhm B."/>
            <person name="Cannon C."/>
            <person name="Castanera R."/>
            <person name="Culley D."/>
            <person name="Daum C."/>
            <person name="Ezra D."/>
            <person name="Gonzalez J."/>
            <person name="Henrissat B."/>
            <person name="Kuo A."/>
            <person name="Liang C."/>
            <person name="Lipzen A."/>
            <person name="Lutzoni F."/>
            <person name="Magnuson J."/>
            <person name="Mondo S."/>
            <person name="Nolan M."/>
            <person name="Ohm R."/>
            <person name="Pangilinan J."/>
            <person name="Park H.-J."/>
            <person name="Ramirez L."/>
            <person name="Alfaro M."/>
            <person name="Sun H."/>
            <person name="Tritt A."/>
            <person name="Yoshinaga Y."/>
            <person name="Zwiers L.-H."/>
            <person name="Turgeon B."/>
            <person name="Goodwin S."/>
            <person name="Spatafora J."/>
            <person name="Crous P."/>
            <person name="Grigoriev I."/>
        </authorList>
    </citation>
    <scope>NUCLEOTIDE SEQUENCE</scope>
    <source>
        <strain evidence="2">CBS 675.92</strain>
    </source>
</reference>
<keyword evidence="3" id="KW-1185">Reference proteome</keyword>
<sequence>MATLSTLPNELLLNIAHGLVGTDICNLARTCRDLQSIAETELYEHIIVPSPLERDRSYKPDFINHTVLLACTLAGRPDLAAKTRSISLFSGWSEYPYEQTGCETELEEVIHTLQFEDMIFDFCFDKSPDRKSLGSYITRIVRWRDWIAQLRQSDTKPWVGIILLLLPNLEALGLTFFSKQASFGEDLLCDGCTYDICHLSELFGGGLSFNPALVPGLQKVQSLNLVGKEISMCWLELPSLKHLIVGPQATFEFAPGAPDRLQTMLPSNDLTLTDITATCWTYPFLSGSAEWQDGITGSLPLGLGWFRHVRSLTLNFRNSHEGHDVNEVAYSKRILQQSAVGDCSVLVQKLSPLAATLESLHLLFPEYVFGRKRDLGSQTIVPRHSNVDCLKYINPLSTLSNFKQLKHLTIPQALLIPRTHHSRSPQSKSNAPINEVLPPSLESLCIHFPEMNIREWLVELLRDRSSFPKLNKVVLQTSTGAGADYGILAWEDHAVWDELKQAGIQVTVEDMGEAKPEWDEGTGSKDVANIAGRLQTIDEPEERDVVGLEQFWSGIEEGA</sequence>
<dbReference type="CDD" id="cd09917">
    <property type="entry name" value="F-box_SF"/>
    <property type="match status" value="1"/>
</dbReference>